<comment type="catalytic activity">
    <reaction evidence="6">
        <text>GTP + H2O = GDP + phosphate + H(+)</text>
        <dbReference type="Rhea" id="RHEA:19669"/>
        <dbReference type="ChEBI" id="CHEBI:15377"/>
        <dbReference type="ChEBI" id="CHEBI:15378"/>
        <dbReference type="ChEBI" id="CHEBI:37565"/>
        <dbReference type="ChEBI" id="CHEBI:43474"/>
        <dbReference type="ChEBI" id="CHEBI:58189"/>
    </reaction>
    <physiologicalReaction direction="left-to-right" evidence="6">
        <dbReference type="Rhea" id="RHEA:19670"/>
    </physiologicalReaction>
</comment>
<dbReference type="PANTHER" id="PTHR13748:SF62">
    <property type="entry name" value="COBW DOMAIN-CONTAINING PROTEIN"/>
    <property type="match status" value="1"/>
</dbReference>
<comment type="function">
    <text evidence="5">Zinc chaperone that directly transfers zinc cofactor to target proteins, thereby activating them. Zinc is transferred from the CXCC motif in the GTPase domain to the zinc binding site in target proteins in a process requiring GTP hydrolysis.</text>
</comment>
<feature type="domain" description="CobW C-terminal" evidence="8">
    <location>
        <begin position="236"/>
        <end position="294"/>
    </location>
</feature>
<name>A0ABW4DW85_9RHOB</name>
<accession>A0ABW4DW85</accession>
<evidence type="ECO:0000256" key="3">
    <source>
        <dbReference type="ARBA" id="ARBA00023186"/>
    </source>
</evidence>
<reference evidence="10" key="1">
    <citation type="journal article" date="2019" name="Int. J. Syst. Evol. Microbiol.">
        <title>The Global Catalogue of Microorganisms (GCM) 10K type strain sequencing project: providing services to taxonomists for standard genome sequencing and annotation.</title>
        <authorList>
            <consortium name="The Broad Institute Genomics Platform"/>
            <consortium name="The Broad Institute Genome Sequencing Center for Infectious Disease"/>
            <person name="Wu L."/>
            <person name="Ma J."/>
        </authorList>
    </citation>
    <scope>NUCLEOTIDE SEQUENCE [LARGE SCALE GENOMIC DNA]</scope>
    <source>
        <strain evidence="10">CCM 8875</strain>
    </source>
</reference>
<dbReference type="InterPro" id="IPR003495">
    <property type="entry name" value="CobW/HypB/UreG_nucleotide-bd"/>
</dbReference>
<dbReference type="Pfam" id="PF02492">
    <property type="entry name" value="cobW"/>
    <property type="match status" value="1"/>
</dbReference>
<dbReference type="InterPro" id="IPR011629">
    <property type="entry name" value="CobW-like_C"/>
</dbReference>
<dbReference type="EMBL" id="JBHTOQ010000012">
    <property type="protein sequence ID" value="MFD1480859.1"/>
    <property type="molecule type" value="Genomic_DNA"/>
</dbReference>
<evidence type="ECO:0000256" key="5">
    <source>
        <dbReference type="ARBA" id="ARBA00045658"/>
    </source>
</evidence>
<keyword evidence="2" id="KW-0378">Hydrolase</keyword>
<gene>
    <name evidence="9" type="ORF">ACFQ5P_06100</name>
</gene>
<evidence type="ECO:0000256" key="1">
    <source>
        <dbReference type="ARBA" id="ARBA00022741"/>
    </source>
</evidence>
<dbReference type="Gene3D" id="3.40.50.300">
    <property type="entry name" value="P-loop containing nucleotide triphosphate hydrolases"/>
    <property type="match status" value="1"/>
</dbReference>
<dbReference type="SUPFAM" id="SSF90002">
    <property type="entry name" value="Hypothetical protein YjiA, C-terminal domain"/>
    <property type="match status" value="1"/>
</dbReference>
<evidence type="ECO:0000256" key="4">
    <source>
        <dbReference type="ARBA" id="ARBA00034320"/>
    </source>
</evidence>
<dbReference type="Proteomes" id="UP001597302">
    <property type="component" value="Unassembled WGS sequence"/>
</dbReference>
<keyword evidence="1" id="KW-0547">Nucleotide-binding</keyword>
<dbReference type="Gene3D" id="3.30.1220.10">
    <property type="entry name" value="CobW-like, C-terminal domain"/>
    <property type="match status" value="1"/>
</dbReference>
<dbReference type="InterPro" id="IPR027417">
    <property type="entry name" value="P-loop_NTPase"/>
</dbReference>
<keyword evidence="3" id="KW-0143">Chaperone</keyword>
<feature type="domain" description="CobW/HypB/UreG nucleotide-binding" evidence="7">
    <location>
        <begin position="1"/>
        <end position="165"/>
    </location>
</feature>
<organism evidence="9 10">
    <name type="scientific">Paracoccus nototheniae</name>
    <dbReference type="NCBI Taxonomy" id="2489002"/>
    <lineage>
        <taxon>Bacteria</taxon>
        <taxon>Pseudomonadati</taxon>
        <taxon>Pseudomonadota</taxon>
        <taxon>Alphaproteobacteria</taxon>
        <taxon>Rhodobacterales</taxon>
        <taxon>Paracoccaceae</taxon>
        <taxon>Paracoccus</taxon>
    </lineage>
</organism>
<comment type="caution">
    <text evidence="9">The sequence shown here is derived from an EMBL/GenBank/DDBJ whole genome shotgun (WGS) entry which is preliminary data.</text>
</comment>
<proteinExistence type="inferred from homology"/>
<evidence type="ECO:0000259" key="7">
    <source>
        <dbReference type="Pfam" id="PF02492"/>
    </source>
</evidence>
<dbReference type="RefSeq" id="WP_131574220.1">
    <property type="nucleotide sequence ID" value="NZ_CBCSAJ010000021.1"/>
</dbReference>
<keyword evidence="10" id="KW-1185">Reference proteome</keyword>
<evidence type="ECO:0000313" key="9">
    <source>
        <dbReference type="EMBL" id="MFD1480859.1"/>
    </source>
</evidence>
<dbReference type="PANTHER" id="PTHR13748">
    <property type="entry name" value="COBW-RELATED"/>
    <property type="match status" value="1"/>
</dbReference>
<dbReference type="SUPFAM" id="SSF52540">
    <property type="entry name" value="P-loop containing nucleoside triphosphate hydrolases"/>
    <property type="match status" value="1"/>
</dbReference>
<evidence type="ECO:0000259" key="8">
    <source>
        <dbReference type="Pfam" id="PF07683"/>
    </source>
</evidence>
<evidence type="ECO:0000256" key="2">
    <source>
        <dbReference type="ARBA" id="ARBA00022801"/>
    </source>
</evidence>
<dbReference type="Pfam" id="PF07683">
    <property type="entry name" value="CobW_C"/>
    <property type="match status" value="1"/>
</dbReference>
<sequence>MLNHLLSDATAGRIAVIVNKFGEAGLDHDLIEASAEDVILMKSGCICCTIRSDLARTLTDLHARRSRGDLSFDRVVIETTGLADPGPIHHTLMMEPDVSRTFSLDGIVTAVDAVLGAATLERHAEAQAQVAMADRIVLTKTDLATGPQIDMLTAQLNALNARAPRIRAERGRVASGCLFDLNAGRTSGDSAAALEWLGMKPDPLAGLSGLAPRSVAAALPGFPSTATHHARDSNIVTASITIDAPIPAPVFDFWLDMLVGIQGDSILRLKAIVHIEGGQVPFVMHGVQHILEPPVPLKH</sequence>
<protein>
    <submittedName>
        <fullName evidence="9">CobW family GTP-binding protein</fullName>
    </submittedName>
</protein>
<evidence type="ECO:0000256" key="6">
    <source>
        <dbReference type="ARBA" id="ARBA00049117"/>
    </source>
</evidence>
<comment type="similarity">
    <text evidence="4">Belongs to the SIMIBI class G3E GTPase family. ZNG1 subfamily.</text>
</comment>
<evidence type="ECO:0000313" key="10">
    <source>
        <dbReference type="Proteomes" id="UP001597302"/>
    </source>
</evidence>
<dbReference type="CDD" id="cd03112">
    <property type="entry name" value="CobW-like"/>
    <property type="match status" value="1"/>
</dbReference>
<dbReference type="InterPro" id="IPR051316">
    <property type="entry name" value="Zinc-reg_GTPase_activator"/>
</dbReference>
<dbReference type="InterPro" id="IPR036627">
    <property type="entry name" value="CobW-likC_sf"/>
</dbReference>